<dbReference type="EMBL" id="NKXS01001778">
    <property type="protein sequence ID" value="PIN16919.1"/>
    <property type="molecule type" value="Genomic_DNA"/>
</dbReference>
<keyword evidence="3" id="KW-1185">Reference proteome</keyword>
<dbReference type="AlphaFoldDB" id="A0A2G9HH90"/>
<dbReference type="Proteomes" id="UP000231279">
    <property type="component" value="Unassembled WGS sequence"/>
</dbReference>
<accession>A0A2G9HH90</accession>
<evidence type="ECO:0000313" key="2">
    <source>
        <dbReference type="EMBL" id="PIN16919.1"/>
    </source>
</evidence>
<gene>
    <name evidence="2" type="ORF">CDL12_10429</name>
</gene>
<organism evidence="2 3">
    <name type="scientific">Handroanthus impetiginosus</name>
    <dbReference type="NCBI Taxonomy" id="429701"/>
    <lineage>
        <taxon>Eukaryota</taxon>
        <taxon>Viridiplantae</taxon>
        <taxon>Streptophyta</taxon>
        <taxon>Embryophyta</taxon>
        <taxon>Tracheophyta</taxon>
        <taxon>Spermatophyta</taxon>
        <taxon>Magnoliopsida</taxon>
        <taxon>eudicotyledons</taxon>
        <taxon>Gunneridae</taxon>
        <taxon>Pentapetalae</taxon>
        <taxon>asterids</taxon>
        <taxon>lamiids</taxon>
        <taxon>Lamiales</taxon>
        <taxon>Bignoniaceae</taxon>
        <taxon>Crescentiina</taxon>
        <taxon>Tabebuia alliance</taxon>
        <taxon>Handroanthus</taxon>
    </lineage>
</organism>
<feature type="chain" id="PRO_5013688298" evidence="1">
    <location>
        <begin position="23"/>
        <end position="85"/>
    </location>
</feature>
<name>A0A2G9HH90_9LAMI</name>
<keyword evidence="1" id="KW-0732">Signal</keyword>
<reference evidence="3" key="1">
    <citation type="journal article" date="2018" name="Gigascience">
        <title>Genome assembly of the Pink Ipe (Handroanthus impetiginosus, Bignoniaceae), a highly valued, ecologically keystone Neotropical timber forest tree.</title>
        <authorList>
            <person name="Silva-Junior O.B."/>
            <person name="Grattapaglia D."/>
            <person name="Novaes E."/>
            <person name="Collevatti R.G."/>
        </authorList>
    </citation>
    <scope>NUCLEOTIDE SEQUENCE [LARGE SCALE GENOMIC DNA]</scope>
    <source>
        <strain evidence="3">cv. UFG-1</strain>
    </source>
</reference>
<evidence type="ECO:0000313" key="3">
    <source>
        <dbReference type="Proteomes" id="UP000231279"/>
    </source>
</evidence>
<evidence type="ECO:0000256" key="1">
    <source>
        <dbReference type="SAM" id="SignalP"/>
    </source>
</evidence>
<feature type="signal peptide" evidence="1">
    <location>
        <begin position="1"/>
        <end position="22"/>
    </location>
</feature>
<comment type="caution">
    <text evidence="2">The sequence shown here is derived from an EMBL/GenBank/DDBJ whole genome shotgun (WGS) entry which is preliminary data.</text>
</comment>
<sequence>MARRLMIAVLLVLVCSLEHVKGQAPVGQCLIACGQELVSCGLDCGTRRSGGLGVLSCYQGCGARNIACIVSCVGTRVLPPKIKCG</sequence>
<proteinExistence type="predicted"/>
<dbReference type="OrthoDB" id="911627at2759"/>
<protein>
    <submittedName>
        <fullName evidence="2">Uncharacterized protein</fullName>
    </submittedName>
</protein>